<dbReference type="Proteomes" id="UP000054408">
    <property type="component" value="Unassembled WGS sequence"/>
</dbReference>
<name>A0A0L0D6K9_THETB</name>
<keyword evidence="2" id="KW-1185">Reference proteome</keyword>
<gene>
    <name evidence="1" type="ORF">AMSG_04064</name>
</gene>
<proteinExistence type="predicted"/>
<evidence type="ECO:0000313" key="2">
    <source>
        <dbReference type="Proteomes" id="UP000054408"/>
    </source>
</evidence>
<dbReference type="RefSeq" id="XP_013759313.1">
    <property type="nucleotide sequence ID" value="XM_013903859.1"/>
</dbReference>
<organism evidence="1 2">
    <name type="scientific">Thecamonas trahens ATCC 50062</name>
    <dbReference type="NCBI Taxonomy" id="461836"/>
    <lineage>
        <taxon>Eukaryota</taxon>
        <taxon>Apusozoa</taxon>
        <taxon>Apusomonadida</taxon>
        <taxon>Apusomonadidae</taxon>
        <taxon>Thecamonas</taxon>
    </lineage>
</organism>
<sequence>MDESAESAVRKVFDSKPWQYVLDAASAVIRGGVARTYGLHSATVAEFVAELPDEVWGDMTRQVAEQTLLHIRQVCVGVDVDDLTEVCPWLALRPPARLDVLALIGPCGAIVDAASAVAAGLWHGAMSSAAAAPLLVADTPSTAEDGSVCQPFNVVPDGGDDDSRLACGLALYSLTLTLYAGYMMSVLLHYSSPGYAPVPAELIKLYGAAGDARDGLAPEAAAQLAALEADLV</sequence>
<dbReference type="AlphaFoldDB" id="A0A0L0D6K9"/>
<dbReference type="GeneID" id="25563628"/>
<accession>A0A0L0D6K9</accession>
<reference evidence="1 2" key="1">
    <citation type="submission" date="2010-05" db="EMBL/GenBank/DDBJ databases">
        <title>The Genome Sequence of Thecamonas trahens ATCC 50062.</title>
        <authorList>
            <consortium name="The Broad Institute Genome Sequencing Platform"/>
            <person name="Russ C."/>
            <person name="Cuomo C."/>
            <person name="Shea T."/>
            <person name="Young S.K."/>
            <person name="Zeng Q."/>
            <person name="Koehrsen M."/>
            <person name="Haas B."/>
            <person name="Borodovsky M."/>
            <person name="Guigo R."/>
            <person name="Alvarado L."/>
            <person name="Berlin A."/>
            <person name="Bochicchio J."/>
            <person name="Borenstein D."/>
            <person name="Chapman S."/>
            <person name="Chen Z."/>
            <person name="Freedman E."/>
            <person name="Gellesch M."/>
            <person name="Goldberg J."/>
            <person name="Griggs A."/>
            <person name="Gujja S."/>
            <person name="Heilman E."/>
            <person name="Heiman D."/>
            <person name="Hepburn T."/>
            <person name="Howarth C."/>
            <person name="Jen D."/>
            <person name="Larson L."/>
            <person name="Mehta T."/>
            <person name="Park D."/>
            <person name="Pearson M."/>
            <person name="Roberts A."/>
            <person name="Saif S."/>
            <person name="Shenoy N."/>
            <person name="Sisk P."/>
            <person name="Stolte C."/>
            <person name="Sykes S."/>
            <person name="Thomson T."/>
            <person name="Walk T."/>
            <person name="White J."/>
            <person name="Yandava C."/>
            <person name="Burger G."/>
            <person name="Gray M.W."/>
            <person name="Holland P.W.H."/>
            <person name="King N."/>
            <person name="Lang F.B.F."/>
            <person name="Roger A.J."/>
            <person name="Ruiz-Trillo I."/>
            <person name="Lander E."/>
            <person name="Nusbaum C."/>
        </authorList>
    </citation>
    <scope>NUCLEOTIDE SEQUENCE [LARGE SCALE GENOMIC DNA]</scope>
    <source>
        <strain evidence="1 2">ATCC 50062</strain>
    </source>
</reference>
<evidence type="ECO:0000313" key="1">
    <source>
        <dbReference type="EMBL" id="KNC47835.1"/>
    </source>
</evidence>
<dbReference type="EMBL" id="GL349448">
    <property type="protein sequence ID" value="KNC47835.1"/>
    <property type="molecule type" value="Genomic_DNA"/>
</dbReference>
<protein>
    <submittedName>
        <fullName evidence="1">Uncharacterized protein</fullName>
    </submittedName>
</protein>